<evidence type="ECO:0000259" key="6">
    <source>
        <dbReference type="SMART" id="SM00499"/>
    </source>
</evidence>
<feature type="domain" description="Bifunctional inhibitor/plant lipid transfer protein/seed storage helical" evidence="6">
    <location>
        <begin position="27"/>
        <end position="110"/>
    </location>
</feature>
<keyword evidence="2 4" id="KW-0813">Transport</keyword>
<evidence type="ECO:0000313" key="8">
    <source>
        <dbReference type="Proteomes" id="UP001604336"/>
    </source>
</evidence>
<feature type="chain" id="PRO_5044890900" description="Non-specific lipid-transfer protein" evidence="5">
    <location>
        <begin position="18"/>
        <end position="114"/>
    </location>
</feature>
<comment type="similarity">
    <text evidence="1 4">Belongs to the plant LTP family.</text>
</comment>
<comment type="function">
    <text evidence="4">Plant non-specific lipid-transfer proteins transfer phospholipids as well as galactolipids across membranes. May play a role in wax or cutin deposition in the cell walls of expanding epidermal cells and certain secretory tissues.</text>
</comment>
<evidence type="ECO:0000256" key="2">
    <source>
        <dbReference type="ARBA" id="ARBA00022448"/>
    </source>
</evidence>
<dbReference type="InterPro" id="IPR036312">
    <property type="entry name" value="Bifun_inhib/LTP/seed_sf"/>
</dbReference>
<dbReference type="CDD" id="cd01960">
    <property type="entry name" value="nsLTP1"/>
    <property type="match status" value="1"/>
</dbReference>
<proteinExistence type="inferred from homology"/>
<dbReference type="EMBL" id="JBFOLK010000010">
    <property type="protein sequence ID" value="KAL2479325.1"/>
    <property type="molecule type" value="Genomic_DNA"/>
</dbReference>
<dbReference type="GO" id="GO:0008289">
    <property type="term" value="F:lipid binding"/>
    <property type="evidence" value="ECO:0007669"/>
    <property type="project" value="UniProtKB-KW"/>
</dbReference>
<dbReference type="Gene3D" id="1.10.110.10">
    <property type="entry name" value="Plant lipid-transfer and hydrophobic proteins"/>
    <property type="match status" value="1"/>
</dbReference>
<evidence type="ECO:0000256" key="4">
    <source>
        <dbReference type="RuleBase" id="RU000628"/>
    </source>
</evidence>
<evidence type="ECO:0000256" key="5">
    <source>
        <dbReference type="SAM" id="SignalP"/>
    </source>
</evidence>
<gene>
    <name evidence="7" type="ORF">Adt_32291</name>
</gene>
<name>A0ABD1QSY9_9LAMI</name>
<dbReference type="InterPro" id="IPR000528">
    <property type="entry name" value="Plant_nsLTP"/>
</dbReference>
<comment type="caution">
    <text evidence="7">The sequence shown here is derived from an EMBL/GenBank/DDBJ whole genome shotgun (WGS) entry which is preliminary data.</text>
</comment>
<dbReference type="SUPFAM" id="SSF47699">
    <property type="entry name" value="Bifunctional inhibitor/lipid-transfer protein/seed storage 2S albumin"/>
    <property type="match status" value="1"/>
</dbReference>
<keyword evidence="5" id="KW-0732">Signal</keyword>
<feature type="signal peptide" evidence="5">
    <location>
        <begin position="1"/>
        <end position="17"/>
    </location>
</feature>
<dbReference type="SMART" id="SM00499">
    <property type="entry name" value="AAI"/>
    <property type="match status" value="1"/>
</dbReference>
<sequence>MFAKVVCLVLLCMVVVAFPPHAEAITCGQISGSLAPCLGFLQGGALVPRCCYRVKSVVAAARTTNDRQTACRCLQAAAKSFPGINLGNAAALPGRCGANIPYKISPTTDCSKVR</sequence>
<dbReference type="Proteomes" id="UP001604336">
    <property type="component" value="Unassembled WGS sequence"/>
</dbReference>
<dbReference type="AlphaFoldDB" id="A0ABD1QSY9"/>
<dbReference type="Pfam" id="PF00234">
    <property type="entry name" value="Tryp_alpha_amyl"/>
    <property type="match status" value="1"/>
</dbReference>
<evidence type="ECO:0000256" key="3">
    <source>
        <dbReference type="ARBA" id="ARBA00023121"/>
    </source>
</evidence>
<evidence type="ECO:0000256" key="1">
    <source>
        <dbReference type="ARBA" id="ARBA00009748"/>
    </source>
</evidence>
<dbReference type="PANTHER" id="PTHR33076">
    <property type="entry name" value="NON-SPECIFIC LIPID-TRANSFER PROTEIN 2-RELATED"/>
    <property type="match status" value="1"/>
</dbReference>
<evidence type="ECO:0000313" key="7">
    <source>
        <dbReference type="EMBL" id="KAL2479325.1"/>
    </source>
</evidence>
<dbReference type="PRINTS" id="PR00382">
    <property type="entry name" value="LIPIDTRNSFER"/>
</dbReference>
<reference evidence="8" key="1">
    <citation type="submission" date="2024-07" db="EMBL/GenBank/DDBJ databases">
        <title>Two chromosome-level genome assemblies of Korean endemic species Abeliophyllum distichum and Forsythia ovata (Oleaceae).</title>
        <authorList>
            <person name="Jang H."/>
        </authorList>
    </citation>
    <scope>NUCLEOTIDE SEQUENCE [LARGE SCALE GENOMIC DNA]</scope>
</reference>
<accession>A0ABD1QSY9</accession>
<dbReference type="InterPro" id="IPR016140">
    <property type="entry name" value="Bifunc_inhib/LTP/seed_store"/>
</dbReference>
<keyword evidence="3 4" id="KW-0446">Lipid-binding</keyword>
<organism evidence="7 8">
    <name type="scientific">Abeliophyllum distichum</name>
    <dbReference type="NCBI Taxonomy" id="126358"/>
    <lineage>
        <taxon>Eukaryota</taxon>
        <taxon>Viridiplantae</taxon>
        <taxon>Streptophyta</taxon>
        <taxon>Embryophyta</taxon>
        <taxon>Tracheophyta</taxon>
        <taxon>Spermatophyta</taxon>
        <taxon>Magnoliopsida</taxon>
        <taxon>eudicotyledons</taxon>
        <taxon>Gunneridae</taxon>
        <taxon>Pentapetalae</taxon>
        <taxon>asterids</taxon>
        <taxon>lamiids</taxon>
        <taxon>Lamiales</taxon>
        <taxon>Oleaceae</taxon>
        <taxon>Forsythieae</taxon>
        <taxon>Abeliophyllum</taxon>
    </lineage>
</organism>
<keyword evidence="8" id="KW-1185">Reference proteome</keyword>
<protein>
    <recommendedName>
        <fullName evidence="4">Non-specific lipid-transfer protein</fullName>
    </recommendedName>
</protein>